<proteinExistence type="predicted"/>
<evidence type="ECO:0000313" key="3">
    <source>
        <dbReference type="EMBL" id="MDO7834902.1"/>
    </source>
</evidence>
<keyword evidence="2" id="KW-1133">Transmembrane helix</keyword>
<dbReference type="EMBL" id="JAUQOM010000002">
    <property type="protein sequence ID" value="MDO7834902.1"/>
    <property type="molecule type" value="Genomic_DNA"/>
</dbReference>
<dbReference type="Proteomes" id="UP001176471">
    <property type="component" value="Unassembled WGS sequence"/>
</dbReference>
<evidence type="ECO:0000256" key="2">
    <source>
        <dbReference type="SAM" id="Phobius"/>
    </source>
</evidence>
<sequence>MGYDPVQSDYEHAPSAPIDERSRGSGVVFALVALALVLAIGFFYLTNDQRNDRPADAVTRAAGSIDDAAKVVGDAAHNAADRLRNTDK</sequence>
<evidence type="ECO:0008006" key="5">
    <source>
        <dbReference type="Google" id="ProtNLM"/>
    </source>
</evidence>
<keyword evidence="2" id="KW-0812">Transmembrane</keyword>
<feature type="transmembrane region" description="Helical" evidence="2">
    <location>
        <begin position="27"/>
        <end position="45"/>
    </location>
</feature>
<keyword evidence="4" id="KW-1185">Reference proteome</keyword>
<organism evidence="3 4">
    <name type="scientific">Sphingobium cyanobacteriorum</name>
    <dbReference type="NCBI Taxonomy" id="3063954"/>
    <lineage>
        <taxon>Bacteria</taxon>
        <taxon>Pseudomonadati</taxon>
        <taxon>Pseudomonadota</taxon>
        <taxon>Alphaproteobacteria</taxon>
        <taxon>Sphingomonadales</taxon>
        <taxon>Sphingomonadaceae</taxon>
        <taxon>Sphingobium</taxon>
    </lineage>
</organism>
<evidence type="ECO:0000256" key="1">
    <source>
        <dbReference type="SAM" id="MobiDB-lite"/>
    </source>
</evidence>
<reference evidence="3" key="1">
    <citation type="submission" date="2023-07" db="EMBL/GenBank/DDBJ databases">
        <title>Bacterial whole genome sequence for Sphingobium sp. HBC34.</title>
        <authorList>
            <person name="Le V."/>
            <person name="Ko S.-R."/>
            <person name="Ahn C.-Y."/>
            <person name="Oh H.-M."/>
        </authorList>
    </citation>
    <scope>NUCLEOTIDE SEQUENCE</scope>
    <source>
        <strain evidence="3">HBC34</strain>
    </source>
</reference>
<protein>
    <recommendedName>
        <fullName evidence="5">SPOR domain-containing protein</fullName>
    </recommendedName>
</protein>
<name>A0ABT8ZK42_9SPHN</name>
<accession>A0ABT8ZK42</accession>
<comment type="caution">
    <text evidence="3">The sequence shown here is derived from an EMBL/GenBank/DDBJ whole genome shotgun (WGS) entry which is preliminary data.</text>
</comment>
<evidence type="ECO:0000313" key="4">
    <source>
        <dbReference type="Proteomes" id="UP001176471"/>
    </source>
</evidence>
<dbReference type="RefSeq" id="WP_304535368.1">
    <property type="nucleotide sequence ID" value="NZ_JAUQOM010000002.1"/>
</dbReference>
<gene>
    <name evidence="3" type="ORF">Q4610_07560</name>
</gene>
<keyword evidence="2" id="KW-0472">Membrane</keyword>
<feature type="region of interest" description="Disordered" evidence="1">
    <location>
        <begin position="1"/>
        <end position="21"/>
    </location>
</feature>